<feature type="transmembrane region" description="Helical" evidence="2">
    <location>
        <begin position="108"/>
        <end position="132"/>
    </location>
</feature>
<evidence type="ECO:0000256" key="1">
    <source>
        <dbReference type="SAM" id="MobiDB-lite"/>
    </source>
</evidence>
<protein>
    <submittedName>
        <fullName evidence="3">Uncharacterized protein</fullName>
    </submittedName>
</protein>
<gene>
    <name evidence="3" type="ORF">WJX74_010290</name>
</gene>
<evidence type="ECO:0000256" key="2">
    <source>
        <dbReference type="SAM" id="Phobius"/>
    </source>
</evidence>
<evidence type="ECO:0000313" key="4">
    <source>
        <dbReference type="Proteomes" id="UP001438707"/>
    </source>
</evidence>
<accession>A0AAW1QYF2</accession>
<dbReference type="SUPFAM" id="SSF103481">
    <property type="entry name" value="Multidrug resistance efflux transporter EmrE"/>
    <property type="match status" value="1"/>
</dbReference>
<dbReference type="AlphaFoldDB" id="A0AAW1QYF2"/>
<feature type="transmembrane region" description="Helical" evidence="2">
    <location>
        <begin position="61"/>
        <end position="80"/>
    </location>
</feature>
<feature type="transmembrane region" description="Helical" evidence="2">
    <location>
        <begin position="183"/>
        <end position="201"/>
    </location>
</feature>
<comment type="caution">
    <text evidence="3">The sequence shown here is derived from an EMBL/GenBank/DDBJ whole genome shotgun (WGS) entry which is preliminary data.</text>
</comment>
<dbReference type="EMBL" id="JALJOS010000021">
    <property type="protein sequence ID" value="KAK9826340.1"/>
    <property type="molecule type" value="Genomic_DNA"/>
</dbReference>
<feature type="region of interest" description="Disordered" evidence="1">
    <location>
        <begin position="273"/>
        <end position="302"/>
    </location>
</feature>
<keyword evidence="2" id="KW-0812">Transmembrane</keyword>
<organism evidence="3 4">
    <name type="scientific">Apatococcus lobatus</name>
    <dbReference type="NCBI Taxonomy" id="904363"/>
    <lineage>
        <taxon>Eukaryota</taxon>
        <taxon>Viridiplantae</taxon>
        <taxon>Chlorophyta</taxon>
        <taxon>core chlorophytes</taxon>
        <taxon>Trebouxiophyceae</taxon>
        <taxon>Chlorellales</taxon>
        <taxon>Chlorellaceae</taxon>
        <taxon>Apatococcus</taxon>
    </lineage>
</organism>
<proteinExistence type="predicted"/>
<keyword evidence="2" id="KW-0472">Membrane</keyword>
<evidence type="ECO:0000313" key="3">
    <source>
        <dbReference type="EMBL" id="KAK9826340.1"/>
    </source>
</evidence>
<dbReference type="Proteomes" id="UP001438707">
    <property type="component" value="Unassembled WGS sequence"/>
</dbReference>
<feature type="transmembrane region" description="Helical" evidence="2">
    <location>
        <begin position="144"/>
        <end position="163"/>
    </location>
</feature>
<feature type="transmembrane region" description="Helical" evidence="2">
    <location>
        <begin position="213"/>
        <end position="235"/>
    </location>
</feature>
<keyword evidence="4" id="KW-1185">Reference proteome</keyword>
<name>A0AAW1QYF2_9CHLO</name>
<keyword evidence="2" id="KW-1133">Transmembrane helix</keyword>
<dbReference type="InterPro" id="IPR037185">
    <property type="entry name" value="EmrE-like"/>
</dbReference>
<sequence>MSWQTRRLLIGLGLLDCSAYFLHTLGFGLCGASLATLVVAATGQLFTAILSWALLRKFPNFYQCIAVALVCYGLTVRIGSPRISNTTSMKEMELELPGKGANDRTSQFLGMLAMIASSFAYALYAIGYEYVGKKGPNPPSNSQILLHVGSVGLMGNSLYQVLYTWPRRHDLIFWHMERSLTPAWQGLLVLTLFGGAFNLHTHAQGLVLKTEGALGVGLVNAARGATVSVMAALLFCRGDASQCLTPRTALSAAIITTGALGWVAAGQFMGKPATEPPAGSATKQPLRAGPKGASFKALKDQL</sequence>
<reference evidence="3 4" key="1">
    <citation type="journal article" date="2024" name="Nat. Commun.">
        <title>Phylogenomics reveals the evolutionary origins of lichenization in chlorophyte algae.</title>
        <authorList>
            <person name="Puginier C."/>
            <person name="Libourel C."/>
            <person name="Otte J."/>
            <person name="Skaloud P."/>
            <person name="Haon M."/>
            <person name="Grisel S."/>
            <person name="Petersen M."/>
            <person name="Berrin J.G."/>
            <person name="Delaux P.M."/>
            <person name="Dal Grande F."/>
            <person name="Keller J."/>
        </authorList>
    </citation>
    <scope>NUCLEOTIDE SEQUENCE [LARGE SCALE GENOMIC DNA]</scope>
    <source>
        <strain evidence="3 4">SAG 2145</strain>
    </source>
</reference>